<dbReference type="VEuPathDB" id="HostDB:ENSMUSG00000019772"/>
<dbReference type="RefSeq" id="NP_035832.1">
    <property type="nucleotide sequence ID" value="NM_011702.3"/>
</dbReference>
<dbReference type="GO" id="GO:0045732">
    <property type="term" value="P:positive regulation of protein catabolic process"/>
    <property type="evidence" value="ECO:0007669"/>
    <property type="project" value="Ensembl"/>
</dbReference>
<feature type="domain" description="Glucagon / GIP / secretin / VIP family" evidence="8">
    <location>
        <begin position="126"/>
        <end position="148"/>
    </location>
</feature>
<dbReference type="Proteomes" id="UP000000589">
    <property type="component" value="Chromosome 10"/>
</dbReference>
<dbReference type="GeneID" id="22353"/>
<name>A0A0R4J003_MOUSE</name>
<dbReference type="GO" id="GO:0032880">
    <property type="term" value="P:regulation of protein localization"/>
    <property type="evidence" value="ECO:0007669"/>
    <property type="project" value="Ensembl"/>
</dbReference>
<feature type="chain" id="PRO_5006451935" evidence="7">
    <location>
        <begin position="26"/>
        <end position="171"/>
    </location>
</feature>
<dbReference type="AlphaFoldDB" id="A0A0R4J003"/>
<reference evidence="9" key="3">
    <citation type="submission" date="2025-08" db="UniProtKB">
        <authorList>
            <consortium name="Ensembl"/>
        </authorList>
    </citation>
    <scope>IDENTIFICATION</scope>
    <source>
        <strain evidence="9">C57BL/6J</strain>
    </source>
</reference>
<evidence type="ECO:0000313" key="10">
    <source>
        <dbReference type="MGI" id="MGI:98933"/>
    </source>
</evidence>
<dbReference type="Antibodypedia" id="3435">
    <property type="antibodies" value="577 antibodies from 41 providers"/>
</dbReference>
<comment type="subcellular location">
    <subcellularLocation>
        <location evidence="1">Secreted</location>
    </subcellularLocation>
</comment>
<dbReference type="DNASU" id="22353"/>
<keyword evidence="4" id="KW-0372">Hormone</keyword>
<evidence type="ECO:0000256" key="1">
    <source>
        <dbReference type="ARBA" id="ARBA00004613"/>
    </source>
</evidence>
<evidence type="ECO:0000256" key="7">
    <source>
        <dbReference type="SAM" id="SignalP"/>
    </source>
</evidence>
<dbReference type="SMR" id="A0A0R4J003"/>
<feature type="domain" description="Glucagon / GIP / secretin / VIP family" evidence="8">
    <location>
        <begin position="82"/>
        <end position="104"/>
    </location>
</feature>
<dbReference type="PhylomeDB" id="A0A0R4J003"/>
<dbReference type="ProteomicsDB" id="351469"/>
<evidence type="ECO:0000256" key="4">
    <source>
        <dbReference type="ARBA" id="ARBA00022702"/>
    </source>
</evidence>
<dbReference type="Pfam" id="PF00123">
    <property type="entry name" value="Hormone_2"/>
    <property type="match status" value="2"/>
</dbReference>
<sequence length="171" mass="19136">MEARSKPQFLAFLILFSVLFSQSLAWPLFGPPSVVSRLDDRMPFEGAGDPDQVSLKADSDILQNPLAENGTPYYDVSRNARHADGVFTSDYSRLLGQISAKKYLESLIGKRISSSISEDPVPIKRHSDAVFTDNYTRLRKQMAVKKYLNSILNGKRSSEGDSADFLEELEK</sequence>
<dbReference type="GO" id="GO:0051428">
    <property type="term" value="F:peptide hormone receptor binding"/>
    <property type="evidence" value="ECO:0007669"/>
    <property type="project" value="Ensembl"/>
</dbReference>
<dbReference type="PANTHER" id="PTHR11213:SF5">
    <property type="entry name" value="VIP PEPTIDES"/>
    <property type="match status" value="1"/>
</dbReference>
<dbReference type="GO" id="GO:0005184">
    <property type="term" value="F:neuropeptide hormone activity"/>
    <property type="evidence" value="ECO:0007669"/>
    <property type="project" value="Ensembl"/>
</dbReference>
<keyword evidence="7" id="KW-0732">Signal</keyword>
<keyword evidence="3" id="KW-0964">Secreted</keyword>
<evidence type="ECO:0000259" key="8">
    <source>
        <dbReference type="PROSITE" id="PS00260"/>
    </source>
</evidence>
<dbReference type="Bgee" id="ENSMUSG00000019772">
    <property type="expression patterns" value="Expressed in suprachiasmatic nucleus and 89 other cell types or tissues"/>
</dbReference>
<dbReference type="PANTHER" id="PTHR11213">
    <property type="entry name" value="GLUCAGON-FAMILY NEUROPEPTIDE"/>
    <property type="match status" value="1"/>
</dbReference>
<dbReference type="OMA" id="MEVRSKP"/>
<dbReference type="InterPro" id="IPR000532">
    <property type="entry name" value="Glucagon_GIP_secretin_VIP"/>
</dbReference>
<dbReference type="AGR" id="MGI:98933"/>
<reference evidence="9" key="4">
    <citation type="submission" date="2025-09" db="UniProtKB">
        <authorList>
            <consortium name="Ensembl"/>
        </authorList>
    </citation>
    <scope>IDENTIFICATION</scope>
    <source>
        <strain evidence="9">C57BL/6J</strain>
    </source>
</reference>
<dbReference type="Ensembl" id="ENSMUST00000019906.6">
    <property type="protein sequence ID" value="ENSMUSP00000019906.5"/>
    <property type="gene ID" value="ENSMUSG00000019772.6"/>
</dbReference>
<keyword evidence="5" id="KW-0027">Amidation</keyword>
<comment type="function">
    <text evidence="6">VIP is a neuropeptide involved in a diverse array of physiological processes through activating the PACAP subfamily of class B1 G protein-coupled receptors: VIP receptor 1 (VPR1) and VIP receptor 2 (VPR2). Abundantly expressed throughout the CNS and peripheral nervous systems where they primarily exert neuroprotective and immune modulatory roles. Also causes vasodilation, lowers arterial blood pressure, stimulates myocardial contractility, increases glycogenolysis and relaxes the smooth muscle of trachea, stomach and gall bladder.</text>
</comment>
<evidence type="ECO:0007829" key="13">
    <source>
        <dbReference type="ProteomicsDB" id="A0A0R4J003"/>
    </source>
</evidence>
<dbReference type="GeneTree" id="ENSGT00950000183154"/>
<dbReference type="Gene3D" id="6.10.250.590">
    <property type="match status" value="2"/>
</dbReference>
<evidence type="ECO:0000256" key="2">
    <source>
        <dbReference type="ARBA" id="ARBA00008369"/>
    </source>
</evidence>
<reference evidence="9 11" key="2">
    <citation type="journal article" date="2011" name="PLoS Biol.">
        <title>Modernizing reference genome assemblies.</title>
        <authorList>
            <person name="Church D.M."/>
            <person name="Schneider V.A."/>
            <person name="Graves T."/>
            <person name="Auger K."/>
            <person name="Cunningham F."/>
            <person name="Bouk N."/>
            <person name="Chen H.C."/>
            <person name="Agarwala R."/>
            <person name="McLaren W.M."/>
            <person name="Ritchie G.R."/>
            <person name="Albracht D."/>
            <person name="Kremitzki M."/>
            <person name="Rock S."/>
            <person name="Kotkiewicz H."/>
            <person name="Kremitzki C."/>
            <person name="Wollam A."/>
            <person name="Trani L."/>
            <person name="Fulton L."/>
            <person name="Fulton R."/>
            <person name="Matthews L."/>
            <person name="Whitehead S."/>
            <person name="Chow W."/>
            <person name="Torrance J."/>
            <person name="Dunn M."/>
            <person name="Harden G."/>
            <person name="Threadgold G."/>
            <person name="Wood J."/>
            <person name="Collins J."/>
            <person name="Heath P."/>
            <person name="Griffiths G."/>
            <person name="Pelan S."/>
            <person name="Grafham D."/>
            <person name="Eichler E.E."/>
            <person name="Weinstock G."/>
            <person name="Mardis E.R."/>
            <person name="Wilson R.K."/>
            <person name="Howe K."/>
            <person name="Flicek P."/>
            <person name="Hubbard T."/>
        </authorList>
    </citation>
    <scope>NUCLEOTIDE SEQUENCE [LARGE SCALE GENOMIC DNA]</scope>
    <source>
        <strain evidence="9 11">C57BL/6J</strain>
    </source>
</reference>
<comment type="similarity">
    <text evidence="2">Belongs to the glucagon family.</text>
</comment>
<gene>
    <name evidence="9 10" type="primary">Vip</name>
</gene>
<dbReference type="BioGRID-ORCS" id="22353">
    <property type="hits" value="2 hits in 76 CRISPR screens"/>
</dbReference>
<dbReference type="MGI" id="MGI:98933">
    <property type="gene designation" value="Vip"/>
</dbReference>
<dbReference type="PROSITE" id="PS00260">
    <property type="entry name" value="GLUCAGON"/>
    <property type="match status" value="2"/>
</dbReference>
<keyword evidence="12 13" id="KW-1267">Proteomics identification</keyword>
<dbReference type="GO" id="GO:0031891">
    <property type="term" value="F:type 1 vasoactive intestinal polypeptide receptor binding"/>
    <property type="evidence" value="ECO:0007669"/>
    <property type="project" value="Ensembl"/>
</dbReference>
<evidence type="ECO:0000313" key="11">
    <source>
        <dbReference type="Proteomes" id="UP000000589"/>
    </source>
</evidence>
<proteinExistence type="evidence at protein level"/>
<evidence type="ECO:0000256" key="3">
    <source>
        <dbReference type="ARBA" id="ARBA00022525"/>
    </source>
</evidence>
<accession>A0A0R4J003</accession>
<dbReference type="CTD" id="7432"/>
<evidence type="ECO:0000256" key="6">
    <source>
        <dbReference type="ARBA" id="ARBA00049976"/>
    </source>
</evidence>
<evidence type="ECO:0000256" key="5">
    <source>
        <dbReference type="ARBA" id="ARBA00022815"/>
    </source>
</evidence>
<evidence type="ECO:0000313" key="9">
    <source>
        <dbReference type="Ensembl" id="ENSMUSP00000019906.5"/>
    </source>
</evidence>
<protein>
    <submittedName>
        <fullName evidence="9">Vasoactive intestinal polypeptide</fullName>
    </submittedName>
</protein>
<dbReference type="OrthoDB" id="8795594at2759"/>
<dbReference type="GO" id="GO:0005615">
    <property type="term" value="C:extracellular space"/>
    <property type="evidence" value="ECO:0007669"/>
    <property type="project" value="Ensembl"/>
</dbReference>
<evidence type="ECO:0007829" key="12">
    <source>
        <dbReference type="PeptideAtlas" id="A0A0R4J003"/>
    </source>
</evidence>
<reference evidence="9 11" key="1">
    <citation type="journal article" date="2009" name="PLoS Biol.">
        <title>Lineage-specific biology revealed by a finished genome assembly of the mouse.</title>
        <authorList>
            <consortium name="Mouse Genome Sequencing Consortium"/>
            <person name="Church D.M."/>
            <person name="Goodstadt L."/>
            <person name="Hillier L.W."/>
            <person name="Zody M.C."/>
            <person name="Goldstein S."/>
            <person name="She X."/>
            <person name="Bult C.J."/>
            <person name="Agarwala R."/>
            <person name="Cherry J.L."/>
            <person name="DiCuccio M."/>
            <person name="Hlavina W."/>
            <person name="Kapustin Y."/>
            <person name="Meric P."/>
            <person name="Maglott D."/>
            <person name="Birtle Z."/>
            <person name="Marques A.C."/>
            <person name="Graves T."/>
            <person name="Zhou S."/>
            <person name="Teague B."/>
            <person name="Potamousis K."/>
            <person name="Churas C."/>
            <person name="Place M."/>
            <person name="Herschleb J."/>
            <person name="Runnheim R."/>
            <person name="Forrest D."/>
            <person name="Amos-Landgraf J."/>
            <person name="Schwartz D.C."/>
            <person name="Cheng Z."/>
            <person name="Lindblad-Toh K."/>
            <person name="Eichler E.E."/>
            <person name="Ponting C.P."/>
        </authorList>
    </citation>
    <scope>NUCLEOTIDE SEQUENCE [LARGE SCALE GENOMIC DNA]</scope>
    <source>
        <strain evidence="9 11">C57BL/6J</strain>
    </source>
</reference>
<feature type="signal peptide" evidence="7">
    <location>
        <begin position="1"/>
        <end position="25"/>
    </location>
</feature>
<keyword evidence="11" id="KW-1185">Reference proteome</keyword>
<dbReference type="SMART" id="SM00070">
    <property type="entry name" value="GLUCA"/>
    <property type="match status" value="2"/>
</dbReference>
<dbReference type="GO" id="GO:0031892">
    <property type="term" value="F:type 2 vasoactive intestinal polypeptide receptor binding"/>
    <property type="evidence" value="ECO:0007669"/>
    <property type="project" value="Ensembl"/>
</dbReference>
<dbReference type="GO" id="GO:0007189">
    <property type="term" value="P:adenylate cyclase-activating G protein-coupled receptor signaling pathway"/>
    <property type="evidence" value="ECO:0007669"/>
    <property type="project" value="Ensembl"/>
</dbReference>
<organism evidence="9 11">
    <name type="scientific">Mus musculus</name>
    <name type="common">Mouse</name>
    <dbReference type="NCBI Taxonomy" id="10090"/>
    <lineage>
        <taxon>Eukaryota</taxon>
        <taxon>Metazoa</taxon>
        <taxon>Chordata</taxon>
        <taxon>Craniata</taxon>
        <taxon>Vertebrata</taxon>
        <taxon>Euteleostomi</taxon>
        <taxon>Mammalia</taxon>
        <taxon>Eutheria</taxon>
        <taxon>Euarchontoglires</taxon>
        <taxon>Glires</taxon>
        <taxon>Rodentia</taxon>
        <taxon>Myomorpha</taxon>
        <taxon>Muroidea</taxon>
        <taxon>Muridae</taxon>
        <taxon>Murinae</taxon>
        <taxon>Mus</taxon>
        <taxon>Mus</taxon>
    </lineage>
</organism>
<dbReference type="InterPro" id="IPR046963">
    <property type="entry name" value="VIP/GHRH-like"/>
</dbReference>